<sequence length="529" mass="60083">MMTAMDQQQRSSSGYSHSPRSPSSQPYLSVSVTDPVKLGNGVQSYISYRVITKTNLPDYQGPEKIVIRRYSDFVWLHDRLFEKYKGVFIPPLPEKSAVEKFRFSAEFIEMRRQALDVFVNRIASHQELQQSEDLKTFLQAEEEDVQSRVSDVVLGKEKPVEESNPDYEKLKHYIFELENHLAEAQKHAYRLVKRHRGNLLGAYVVMSLLIPVFTHMQAHQLLMNFEEPLKDYVRAVQSIKETIAERANAFRQQCELAETMKLKEINLDKLMLTRSDRVGEAEIEYRELKADSEEAARRFESIVRLMNEEIVRFQDQKTIDMGRAFHEFAKGQARLANSIADAWRSLLPKLEACSLHLPLRTQSPLSITETNTKRSFGVSRIHSLRNRTAVVKSSQGNGGIVASDDNGEDGVLLGTFKLPGNTDLDRFELLLFQWGNSLSQGANLPFPVPLKVDKVAGGARLGFITIEDGGETDVAVYIDCLVFPATESSGPIFRAIRNGRRKNETPPGEPRIMRNLIEALQKSIQIARL</sequence>
<dbReference type="Proteomes" id="UP001154282">
    <property type="component" value="Unassembled WGS sequence"/>
</dbReference>
<evidence type="ECO:0000259" key="3">
    <source>
        <dbReference type="PROSITE" id="PS50195"/>
    </source>
</evidence>
<feature type="region of interest" description="Disordered" evidence="1">
    <location>
        <begin position="1"/>
        <end position="27"/>
    </location>
</feature>
<evidence type="ECO:0000256" key="2">
    <source>
        <dbReference type="SAM" id="Phobius"/>
    </source>
</evidence>
<dbReference type="InterPro" id="IPR015404">
    <property type="entry name" value="Vps5_C"/>
</dbReference>
<dbReference type="SUPFAM" id="SSF64268">
    <property type="entry name" value="PX domain"/>
    <property type="match status" value="1"/>
</dbReference>
<feature type="transmembrane region" description="Helical" evidence="2">
    <location>
        <begin position="199"/>
        <end position="218"/>
    </location>
</feature>
<dbReference type="AlphaFoldDB" id="A0AAV0MIG2"/>
<dbReference type="Pfam" id="PF00787">
    <property type="entry name" value="PX"/>
    <property type="match status" value="1"/>
</dbReference>
<dbReference type="CDD" id="cd06859">
    <property type="entry name" value="PX_SNX1_2_like"/>
    <property type="match status" value="1"/>
</dbReference>
<keyword evidence="2" id="KW-0472">Membrane</keyword>
<feature type="domain" description="PX" evidence="3">
    <location>
        <begin position="26"/>
        <end position="145"/>
    </location>
</feature>
<dbReference type="PANTHER" id="PTHR10555">
    <property type="entry name" value="SORTING NEXIN"/>
    <property type="match status" value="1"/>
</dbReference>
<evidence type="ECO:0000313" key="4">
    <source>
        <dbReference type="EMBL" id="CAI0446241.1"/>
    </source>
</evidence>
<name>A0AAV0MIG2_9ROSI</name>
<dbReference type="EMBL" id="CAMGYJ010000007">
    <property type="protein sequence ID" value="CAI0446241.1"/>
    <property type="molecule type" value="Genomic_DNA"/>
</dbReference>
<gene>
    <name evidence="4" type="ORF">LITE_LOCUS28936</name>
</gene>
<dbReference type="Pfam" id="PF23650">
    <property type="entry name" value="DUF7148"/>
    <property type="match status" value="1"/>
</dbReference>
<dbReference type="GO" id="GO:0016020">
    <property type="term" value="C:membrane"/>
    <property type="evidence" value="ECO:0007669"/>
    <property type="project" value="UniProtKB-ARBA"/>
</dbReference>
<dbReference type="Pfam" id="PF09325">
    <property type="entry name" value="Vps5"/>
    <property type="match status" value="1"/>
</dbReference>
<dbReference type="PROSITE" id="PS50195">
    <property type="entry name" value="PX"/>
    <property type="match status" value="1"/>
</dbReference>
<keyword evidence="2" id="KW-0812">Transmembrane</keyword>
<dbReference type="CDD" id="cd07596">
    <property type="entry name" value="BAR_SNX"/>
    <property type="match status" value="1"/>
</dbReference>
<dbReference type="SMART" id="SM00312">
    <property type="entry name" value="PX"/>
    <property type="match status" value="1"/>
</dbReference>
<dbReference type="Gene3D" id="1.20.1270.60">
    <property type="entry name" value="Arfaptin homology (AH) domain/BAR domain"/>
    <property type="match status" value="2"/>
</dbReference>
<dbReference type="FunFam" id="3.30.1520.10:FF:000028">
    <property type="entry name" value="sorting nexin 1 isoform X2"/>
    <property type="match status" value="1"/>
</dbReference>
<dbReference type="InterPro" id="IPR001683">
    <property type="entry name" value="PX_dom"/>
</dbReference>
<comment type="caution">
    <text evidence="4">The sequence shown here is derived from an EMBL/GenBank/DDBJ whole genome shotgun (WGS) entry which is preliminary data.</text>
</comment>
<dbReference type="Gene3D" id="3.30.1520.10">
    <property type="entry name" value="Phox-like domain"/>
    <property type="match status" value="1"/>
</dbReference>
<proteinExistence type="predicted"/>
<feature type="compositionally biased region" description="Low complexity" evidence="1">
    <location>
        <begin position="7"/>
        <end position="27"/>
    </location>
</feature>
<dbReference type="GO" id="GO:0035091">
    <property type="term" value="F:phosphatidylinositol binding"/>
    <property type="evidence" value="ECO:0007669"/>
    <property type="project" value="InterPro"/>
</dbReference>
<organism evidence="4 5">
    <name type="scientific">Linum tenue</name>
    <dbReference type="NCBI Taxonomy" id="586396"/>
    <lineage>
        <taxon>Eukaryota</taxon>
        <taxon>Viridiplantae</taxon>
        <taxon>Streptophyta</taxon>
        <taxon>Embryophyta</taxon>
        <taxon>Tracheophyta</taxon>
        <taxon>Spermatophyta</taxon>
        <taxon>Magnoliopsida</taxon>
        <taxon>eudicotyledons</taxon>
        <taxon>Gunneridae</taxon>
        <taxon>Pentapetalae</taxon>
        <taxon>rosids</taxon>
        <taxon>fabids</taxon>
        <taxon>Malpighiales</taxon>
        <taxon>Linaceae</taxon>
        <taxon>Linum</taxon>
    </lineage>
</organism>
<dbReference type="SUPFAM" id="SSF103657">
    <property type="entry name" value="BAR/IMD domain-like"/>
    <property type="match status" value="1"/>
</dbReference>
<keyword evidence="2" id="KW-1133">Transmembrane helix</keyword>
<dbReference type="PANTHER" id="PTHR10555:SF170">
    <property type="entry name" value="FI18122P1"/>
    <property type="match status" value="1"/>
</dbReference>
<evidence type="ECO:0000313" key="5">
    <source>
        <dbReference type="Proteomes" id="UP001154282"/>
    </source>
</evidence>
<keyword evidence="5" id="KW-1185">Reference proteome</keyword>
<dbReference type="InterPro" id="IPR055572">
    <property type="entry name" value="DUF7148"/>
</dbReference>
<evidence type="ECO:0000256" key="1">
    <source>
        <dbReference type="SAM" id="MobiDB-lite"/>
    </source>
</evidence>
<reference evidence="4" key="1">
    <citation type="submission" date="2022-08" db="EMBL/GenBank/DDBJ databases">
        <authorList>
            <person name="Gutierrez-Valencia J."/>
        </authorList>
    </citation>
    <scope>NUCLEOTIDE SEQUENCE</scope>
</reference>
<dbReference type="InterPro" id="IPR036871">
    <property type="entry name" value="PX_dom_sf"/>
</dbReference>
<dbReference type="InterPro" id="IPR027267">
    <property type="entry name" value="AH/BAR_dom_sf"/>
</dbReference>
<protein>
    <recommendedName>
        <fullName evidence="3">PX domain-containing protein</fullName>
    </recommendedName>
</protein>
<accession>A0AAV0MIG2</accession>
<dbReference type="GO" id="GO:0005768">
    <property type="term" value="C:endosome"/>
    <property type="evidence" value="ECO:0007669"/>
    <property type="project" value="TreeGrafter"/>
</dbReference>